<dbReference type="OrthoDB" id="9789270at2"/>
<dbReference type="PANTHER" id="PTHR43221">
    <property type="entry name" value="PROTEASE HTPX"/>
    <property type="match status" value="1"/>
</dbReference>
<keyword evidence="8" id="KW-0862">Zinc</keyword>
<dbReference type="GO" id="GO:0046872">
    <property type="term" value="F:metal ion binding"/>
    <property type="evidence" value="ECO:0007669"/>
    <property type="project" value="UniProtKB-KW"/>
</dbReference>
<evidence type="ECO:0000256" key="7">
    <source>
        <dbReference type="ARBA" id="ARBA00022801"/>
    </source>
</evidence>
<dbReference type="InterPro" id="IPR050083">
    <property type="entry name" value="HtpX_protease"/>
</dbReference>
<evidence type="ECO:0000256" key="10">
    <source>
        <dbReference type="ARBA" id="ARBA00023049"/>
    </source>
</evidence>
<keyword evidence="9 12" id="KW-1133">Transmembrane helix</keyword>
<evidence type="ECO:0000256" key="2">
    <source>
        <dbReference type="ARBA" id="ARBA00004651"/>
    </source>
</evidence>
<evidence type="ECO:0000313" key="16">
    <source>
        <dbReference type="Proteomes" id="UP000315112"/>
    </source>
</evidence>
<evidence type="ECO:0000313" key="17">
    <source>
        <dbReference type="Proteomes" id="UP000437862"/>
    </source>
</evidence>
<evidence type="ECO:0000256" key="5">
    <source>
        <dbReference type="ARBA" id="ARBA00022692"/>
    </source>
</evidence>
<keyword evidence="3" id="KW-1003">Cell membrane</keyword>
<accession>A0A562PHZ9</accession>
<keyword evidence="17" id="KW-1185">Reference proteome</keyword>
<keyword evidence="11 12" id="KW-0472">Membrane</keyword>
<dbReference type="GO" id="GO:0006508">
    <property type="term" value="P:proteolysis"/>
    <property type="evidence" value="ECO:0007669"/>
    <property type="project" value="UniProtKB-KW"/>
</dbReference>
<name>A0A562PHZ9_9BURK</name>
<feature type="transmembrane region" description="Helical" evidence="12">
    <location>
        <begin position="69"/>
        <end position="92"/>
    </location>
</feature>
<evidence type="ECO:0000256" key="11">
    <source>
        <dbReference type="ARBA" id="ARBA00023136"/>
    </source>
</evidence>
<feature type="transmembrane region" description="Helical" evidence="12">
    <location>
        <begin position="33"/>
        <end position="57"/>
    </location>
</feature>
<dbReference type="GO" id="GO:0004222">
    <property type="term" value="F:metalloendopeptidase activity"/>
    <property type="evidence" value="ECO:0007669"/>
    <property type="project" value="InterPro"/>
</dbReference>
<evidence type="ECO:0000256" key="9">
    <source>
        <dbReference type="ARBA" id="ARBA00022989"/>
    </source>
</evidence>
<dbReference type="AlphaFoldDB" id="A0A562PHZ9"/>
<sequence length="510" mass="56558">MDPQQYTRLVRRLELDSHADPAAFRRRVMLVSLGAYAVIVGTLALCVLLVGLAVRFALAAYLNAGVVKFALLGAVFVVLPLVALALVLRTLFTRLAPPHGRPLTRDEAPALFDMLDRMRAKLGGPGIDHVLIDDRYNAAIAQLPRFGLFGWHANYLTIGLPYLLGVPMKEMLATVAHEYGHICGNHGKFGAWVYRQRQVFVALYGQVREQADDNLFQRAVAAVLDRLMPYYNAYTFVLSRQNEYDADRTASALVGTVANAQGLVRDALQSRWMAEEFWPTLLRHAERDARPPFMPFAAMKTAFKAGYEQWARPQVLAAALAVRSSPHDTHPCLRERVDATGEKAALPRPVDRPAADVLLPPELLRTLIRTFDDAWWEREGRHWEARHRQASRARLRLTELSARPLAELALGDLQELALLRIELVGPAAGKDVLAYLLAQPGGPFPKAAYHYGCILLGEGDDEGLFHLEAAVAHDRSLADAACDAGHAFLLRTRGERAAQLWMNGLLPRAA</sequence>
<reference evidence="15 16" key="1">
    <citation type="journal article" date="2015" name="Stand. Genomic Sci.">
        <title>Genomic Encyclopedia of Bacterial and Archaeal Type Strains, Phase III: the genomes of soil and plant-associated and newly described type strains.</title>
        <authorList>
            <person name="Whitman W.B."/>
            <person name="Woyke T."/>
            <person name="Klenk H.P."/>
            <person name="Zhou Y."/>
            <person name="Lilburn T.G."/>
            <person name="Beck B.J."/>
            <person name="De Vos P."/>
            <person name="Vandamme P."/>
            <person name="Eisen J.A."/>
            <person name="Garrity G."/>
            <person name="Hugenholtz P."/>
            <person name="Kyrpides N.C."/>
        </authorList>
    </citation>
    <scope>NUCLEOTIDE SEQUENCE [LARGE SCALE GENOMIC DNA]</scope>
    <source>
        <strain evidence="15 16">CGMCC 1.10685</strain>
    </source>
</reference>
<dbReference type="CDD" id="cd07328">
    <property type="entry name" value="M48_Ste24p_like"/>
    <property type="match status" value="1"/>
</dbReference>
<keyword evidence="6" id="KW-0479">Metal-binding</keyword>
<dbReference type="Proteomes" id="UP000315112">
    <property type="component" value="Unassembled WGS sequence"/>
</dbReference>
<evidence type="ECO:0000256" key="3">
    <source>
        <dbReference type="ARBA" id="ARBA00022475"/>
    </source>
</evidence>
<evidence type="ECO:0000256" key="4">
    <source>
        <dbReference type="ARBA" id="ARBA00022670"/>
    </source>
</evidence>
<dbReference type="EMBL" id="CP046904">
    <property type="protein sequence ID" value="QGZ37592.1"/>
    <property type="molecule type" value="Genomic_DNA"/>
</dbReference>
<evidence type="ECO:0000256" key="12">
    <source>
        <dbReference type="SAM" id="Phobius"/>
    </source>
</evidence>
<comment type="cofactor">
    <cofactor evidence="1">
        <name>Zn(2+)</name>
        <dbReference type="ChEBI" id="CHEBI:29105"/>
    </cofactor>
</comment>
<comment type="subcellular location">
    <subcellularLocation>
        <location evidence="2">Cell membrane</location>
        <topology evidence="2">Multi-pass membrane protein</topology>
    </subcellularLocation>
</comment>
<feature type="domain" description="Peptidase M48" evidence="13">
    <location>
        <begin position="169"/>
        <end position="339"/>
    </location>
</feature>
<dbReference type="Proteomes" id="UP000437862">
    <property type="component" value="Chromosome"/>
</dbReference>
<keyword evidence="10 14" id="KW-0482">Metalloprotease</keyword>
<evidence type="ECO:0000259" key="13">
    <source>
        <dbReference type="Pfam" id="PF01435"/>
    </source>
</evidence>
<evidence type="ECO:0000313" key="15">
    <source>
        <dbReference type="EMBL" id="TWI44047.1"/>
    </source>
</evidence>
<evidence type="ECO:0000313" key="14">
    <source>
        <dbReference type="EMBL" id="QGZ37592.1"/>
    </source>
</evidence>
<dbReference type="EMBL" id="VLKW01000010">
    <property type="protein sequence ID" value="TWI44047.1"/>
    <property type="molecule type" value="Genomic_DNA"/>
</dbReference>
<dbReference type="Pfam" id="PF01435">
    <property type="entry name" value="Peptidase_M48"/>
    <property type="match status" value="1"/>
</dbReference>
<proteinExistence type="predicted"/>
<dbReference type="GO" id="GO:0005886">
    <property type="term" value="C:plasma membrane"/>
    <property type="evidence" value="ECO:0007669"/>
    <property type="project" value="UniProtKB-SubCell"/>
</dbReference>
<reference evidence="15" key="2">
    <citation type="submission" date="2019-07" db="EMBL/GenBank/DDBJ databases">
        <authorList>
            <person name="Whitman W."/>
            <person name="Huntemann M."/>
            <person name="Clum A."/>
            <person name="Pillay M."/>
            <person name="Palaniappan K."/>
            <person name="Varghese N."/>
            <person name="Mikhailova N."/>
            <person name="Stamatis D."/>
            <person name="Reddy T."/>
            <person name="Daum C."/>
            <person name="Shapiro N."/>
            <person name="Ivanova N."/>
            <person name="Kyrpides N."/>
            <person name="Woyke T."/>
        </authorList>
    </citation>
    <scope>NUCLEOTIDE SEQUENCE</scope>
    <source>
        <strain evidence="15">CGMCC 1.10685</strain>
    </source>
</reference>
<keyword evidence="7" id="KW-0378">Hydrolase</keyword>
<evidence type="ECO:0000256" key="8">
    <source>
        <dbReference type="ARBA" id="ARBA00022833"/>
    </source>
</evidence>
<dbReference type="InterPro" id="IPR001915">
    <property type="entry name" value="Peptidase_M48"/>
</dbReference>
<protein>
    <submittedName>
        <fullName evidence="14">M48 family metalloprotease</fullName>
    </submittedName>
    <submittedName>
        <fullName evidence="15">Zn-dependent protease with chaperone function</fullName>
    </submittedName>
</protein>
<evidence type="ECO:0000256" key="6">
    <source>
        <dbReference type="ARBA" id="ARBA00022723"/>
    </source>
</evidence>
<evidence type="ECO:0000256" key="1">
    <source>
        <dbReference type="ARBA" id="ARBA00001947"/>
    </source>
</evidence>
<keyword evidence="4 15" id="KW-0645">Protease</keyword>
<dbReference type="PANTHER" id="PTHR43221:SF1">
    <property type="entry name" value="PROTEASE HTPX"/>
    <property type="match status" value="1"/>
</dbReference>
<gene>
    <name evidence="14" type="ORF">GO485_00020</name>
    <name evidence="15" type="ORF">IP92_04566</name>
</gene>
<keyword evidence="5 12" id="KW-0812">Transmembrane</keyword>
<reference evidence="14 17" key="3">
    <citation type="submission" date="2019-12" db="EMBL/GenBank/DDBJ databases">
        <title>Draft Genome Sequences of Six Type Strains of the Genus Massilia.</title>
        <authorList>
            <person name="Miess H."/>
            <person name="Frediansyah A."/>
            <person name="Goeker M."/>
            <person name="Gross H."/>
        </authorList>
    </citation>
    <scope>NUCLEOTIDE SEQUENCE [LARGE SCALE GENOMIC DNA]</scope>
    <source>
        <strain evidence="14 17">DSM 26639</strain>
    </source>
</reference>
<organism evidence="15 16">
    <name type="scientific">Pseudoduganella flava</name>
    <dbReference type="NCBI Taxonomy" id="871742"/>
    <lineage>
        <taxon>Bacteria</taxon>
        <taxon>Pseudomonadati</taxon>
        <taxon>Pseudomonadota</taxon>
        <taxon>Betaproteobacteria</taxon>
        <taxon>Burkholderiales</taxon>
        <taxon>Oxalobacteraceae</taxon>
        <taxon>Telluria group</taxon>
        <taxon>Pseudoduganella</taxon>
    </lineage>
</organism>
<dbReference type="RefSeq" id="WP_145879536.1">
    <property type="nucleotide sequence ID" value="NZ_CP046904.1"/>
</dbReference>